<feature type="chain" id="PRO_5043381884" evidence="2">
    <location>
        <begin position="21"/>
        <end position="124"/>
    </location>
</feature>
<keyword evidence="2" id="KW-0732">Signal</keyword>
<dbReference type="Proteomes" id="UP001157006">
    <property type="component" value="Chromosome 2"/>
</dbReference>
<proteinExistence type="predicted"/>
<feature type="signal peptide" evidence="2">
    <location>
        <begin position="1"/>
        <end position="20"/>
    </location>
</feature>
<dbReference type="AlphaFoldDB" id="A0AAV0ZQU6"/>
<keyword evidence="1" id="KW-1133">Transmembrane helix</keyword>
<evidence type="ECO:0000313" key="4">
    <source>
        <dbReference type="Proteomes" id="UP001157006"/>
    </source>
</evidence>
<protein>
    <submittedName>
        <fullName evidence="3">Uncharacterized protein</fullName>
    </submittedName>
</protein>
<keyword evidence="1" id="KW-0812">Transmembrane</keyword>
<feature type="transmembrane region" description="Helical" evidence="1">
    <location>
        <begin position="52"/>
        <end position="72"/>
    </location>
</feature>
<name>A0AAV0ZQU6_VICFA</name>
<reference evidence="3 4" key="1">
    <citation type="submission" date="2023-01" db="EMBL/GenBank/DDBJ databases">
        <authorList>
            <person name="Kreplak J."/>
        </authorList>
    </citation>
    <scope>NUCLEOTIDE SEQUENCE [LARGE SCALE GENOMIC DNA]</scope>
</reference>
<accession>A0AAV0ZQU6</accession>
<keyword evidence="1" id="KW-0472">Membrane</keyword>
<evidence type="ECO:0000256" key="1">
    <source>
        <dbReference type="SAM" id="Phobius"/>
    </source>
</evidence>
<evidence type="ECO:0000256" key="2">
    <source>
        <dbReference type="SAM" id="SignalP"/>
    </source>
</evidence>
<evidence type="ECO:0000313" key="3">
    <source>
        <dbReference type="EMBL" id="CAI8599368.1"/>
    </source>
</evidence>
<gene>
    <name evidence="3" type="ORF">VFH_II171880</name>
</gene>
<sequence>MLIMLLTQFLLIPFIAISQCFTPFFSHAVWLTLSEGDSVVQKIPYNKNKSNVGSIVMTSAGYFGVLMAYGGLQEVSRFQLLLKFLSYKEYIKSLHDVKTMQVKAKHVTSTKFLDRVENFAGWLR</sequence>
<dbReference type="EMBL" id="OX451737">
    <property type="protein sequence ID" value="CAI8599368.1"/>
    <property type="molecule type" value="Genomic_DNA"/>
</dbReference>
<organism evidence="3 4">
    <name type="scientific">Vicia faba</name>
    <name type="common">Broad bean</name>
    <name type="synonym">Faba vulgaris</name>
    <dbReference type="NCBI Taxonomy" id="3906"/>
    <lineage>
        <taxon>Eukaryota</taxon>
        <taxon>Viridiplantae</taxon>
        <taxon>Streptophyta</taxon>
        <taxon>Embryophyta</taxon>
        <taxon>Tracheophyta</taxon>
        <taxon>Spermatophyta</taxon>
        <taxon>Magnoliopsida</taxon>
        <taxon>eudicotyledons</taxon>
        <taxon>Gunneridae</taxon>
        <taxon>Pentapetalae</taxon>
        <taxon>rosids</taxon>
        <taxon>fabids</taxon>
        <taxon>Fabales</taxon>
        <taxon>Fabaceae</taxon>
        <taxon>Papilionoideae</taxon>
        <taxon>50 kb inversion clade</taxon>
        <taxon>NPAAA clade</taxon>
        <taxon>Hologalegina</taxon>
        <taxon>IRL clade</taxon>
        <taxon>Fabeae</taxon>
        <taxon>Vicia</taxon>
    </lineage>
</organism>
<keyword evidence="4" id="KW-1185">Reference proteome</keyword>